<accession>A0ABN7S9L8</accession>
<sequence length="199" mass="23106">MCCLQSYKRGRRKLPFNLFRSSSKLDFEIVVVDVLPDANPGSKPKVEVEVVNTGAHPIYVQLALHEQQLLFETNLLANDGKVDDTSFPTVYKKVESGESKRLFKGFNDESQDFYEKFFENSPNIPSQLFGSLNIIPQWCKASENLSSFFNSENYFTYSNQDCDSTLAEFFMLNLEWHREYFESLQKLPSRRKPKGRRQS</sequence>
<keyword evidence="2" id="KW-1185">Reference proteome</keyword>
<proteinExistence type="predicted"/>
<evidence type="ECO:0000313" key="1">
    <source>
        <dbReference type="EMBL" id="CAG5095871.1"/>
    </source>
</evidence>
<reference evidence="1 2" key="1">
    <citation type="submission" date="2021-04" db="EMBL/GenBank/DDBJ databases">
        <authorList>
            <person name="Bliznina A."/>
        </authorList>
    </citation>
    <scope>NUCLEOTIDE SEQUENCE [LARGE SCALE GENOMIC DNA]</scope>
</reference>
<gene>
    <name evidence="1" type="ORF">OKIOD_LOCUS5935</name>
</gene>
<evidence type="ECO:0000313" key="2">
    <source>
        <dbReference type="Proteomes" id="UP001158576"/>
    </source>
</evidence>
<organism evidence="1 2">
    <name type="scientific">Oikopleura dioica</name>
    <name type="common">Tunicate</name>
    <dbReference type="NCBI Taxonomy" id="34765"/>
    <lineage>
        <taxon>Eukaryota</taxon>
        <taxon>Metazoa</taxon>
        <taxon>Chordata</taxon>
        <taxon>Tunicata</taxon>
        <taxon>Appendicularia</taxon>
        <taxon>Copelata</taxon>
        <taxon>Oikopleuridae</taxon>
        <taxon>Oikopleura</taxon>
    </lineage>
</organism>
<name>A0ABN7S9L8_OIKDI</name>
<protein>
    <submittedName>
        <fullName evidence="1">Oidioi.mRNA.OKI2018_I69.XSR.g14377.t1.cds</fullName>
    </submittedName>
</protein>
<dbReference type="EMBL" id="OU015569">
    <property type="protein sequence ID" value="CAG5095871.1"/>
    <property type="molecule type" value="Genomic_DNA"/>
</dbReference>
<dbReference type="Proteomes" id="UP001158576">
    <property type="component" value="Chromosome XSR"/>
</dbReference>